<dbReference type="Pfam" id="PF00501">
    <property type="entry name" value="AMP-binding"/>
    <property type="match status" value="1"/>
</dbReference>
<feature type="compositionally biased region" description="Low complexity" evidence="3">
    <location>
        <begin position="1"/>
        <end position="26"/>
    </location>
</feature>
<gene>
    <name evidence="6" type="ORF">AB0470_26310</name>
</gene>
<evidence type="ECO:0000256" key="1">
    <source>
        <dbReference type="ARBA" id="ARBA00006432"/>
    </source>
</evidence>
<dbReference type="CDD" id="cd04433">
    <property type="entry name" value="AFD_class_I"/>
    <property type="match status" value="1"/>
</dbReference>
<dbReference type="PANTHER" id="PTHR43201">
    <property type="entry name" value="ACYL-COA SYNTHETASE"/>
    <property type="match status" value="1"/>
</dbReference>
<dbReference type="InterPro" id="IPR000873">
    <property type="entry name" value="AMP-dep_synth/lig_dom"/>
</dbReference>
<name>A0ABV3KUY7_STRGS</name>
<protein>
    <submittedName>
        <fullName evidence="6">Class I adenylate-forming enzyme family protein</fullName>
    </submittedName>
</protein>
<dbReference type="PANTHER" id="PTHR43201:SF5">
    <property type="entry name" value="MEDIUM-CHAIN ACYL-COA LIGASE ACSF2, MITOCHONDRIAL"/>
    <property type="match status" value="1"/>
</dbReference>
<comment type="similarity">
    <text evidence="1">Belongs to the ATP-dependent AMP-binding enzyme family.</text>
</comment>
<feature type="domain" description="AMP-dependent synthetase/ligase" evidence="4">
    <location>
        <begin position="70"/>
        <end position="452"/>
    </location>
</feature>
<evidence type="ECO:0000256" key="2">
    <source>
        <dbReference type="ARBA" id="ARBA00022598"/>
    </source>
</evidence>
<dbReference type="InterPro" id="IPR045851">
    <property type="entry name" value="AMP-bd_C_sf"/>
</dbReference>
<evidence type="ECO:0000259" key="5">
    <source>
        <dbReference type="Pfam" id="PF13193"/>
    </source>
</evidence>
<dbReference type="SUPFAM" id="SSF56801">
    <property type="entry name" value="Acetyl-CoA synthetase-like"/>
    <property type="match status" value="1"/>
</dbReference>
<dbReference type="Gene3D" id="3.30.300.30">
    <property type="match status" value="1"/>
</dbReference>
<dbReference type="Gene3D" id="3.40.50.12780">
    <property type="entry name" value="N-terminal domain of ligase-like"/>
    <property type="match status" value="1"/>
</dbReference>
<dbReference type="InterPro" id="IPR042099">
    <property type="entry name" value="ANL_N_sf"/>
</dbReference>
<proteinExistence type="inferred from homology"/>
<evidence type="ECO:0000259" key="4">
    <source>
        <dbReference type="Pfam" id="PF00501"/>
    </source>
</evidence>
<keyword evidence="7" id="KW-1185">Reference proteome</keyword>
<dbReference type="Proteomes" id="UP001553148">
    <property type="component" value="Unassembled WGS sequence"/>
</dbReference>
<feature type="region of interest" description="Disordered" evidence="3">
    <location>
        <begin position="211"/>
        <end position="243"/>
    </location>
</feature>
<evidence type="ECO:0000256" key="3">
    <source>
        <dbReference type="SAM" id="MobiDB-lite"/>
    </source>
</evidence>
<dbReference type="InterPro" id="IPR025110">
    <property type="entry name" value="AMP-bd_C"/>
</dbReference>
<evidence type="ECO:0000313" key="6">
    <source>
        <dbReference type="EMBL" id="MEV8463056.1"/>
    </source>
</evidence>
<dbReference type="Pfam" id="PF13193">
    <property type="entry name" value="AMP-binding_C"/>
    <property type="match status" value="1"/>
</dbReference>
<feature type="compositionally biased region" description="Basic and acidic residues" evidence="3">
    <location>
        <begin position="211"/>
        <end position="229"/>
    </location>
</feature>
<feature type="domain" description="AMP-binding enzyme C-terminal" evidence="5">
    <location>
        <begin position="505"/>
        <end position="581"/>
    </location>
</feature>
<organism evidence="6 7">
    <name type="scientific">Streptomyces griseosporeus</name>
    <dbReference type="NCBI Taxonomy" id="1910"/>
    <lineage>
        <taxon>Bacteria</taxon>
        <taxon>Bacillati</taxon>
        <taxon>Actinomycetota</taxon>
        <taxon>Actinomycetes</taxon>
        <taxon>Kitasatosporales</taxon>
        <taxon>Streptomycetaceae</taxon>
        <taxon>Streptomyces</taxon>
    </lineage>
</organism>
<evidence type="ECO:0000313" key="7">
    <source>
        <dbReference type="Proteomes" id="UP001553148"/>
    </source>
</evidence>
<dbReference type="EMBL" id="JBFAUJ010000012">
    <property type="protein sequence ID" value="MEV8463056.1"/>
    <property type="molecule type" value="Genomic_DNA"/>
</dbReference>
<reference evidence="6 7" key="1">
    <citation type="submission" date="2024-06" db="EMBL/GenBank/DDBJ databases">
        <title>The Natural Products Discovery Center: Release of the First 8490 Sequenced Strains for Exploring Actinobacteria Biosynthetic Diversity.</title>
        <authorList>
            <person name="Kalkreuter E."/>
            <person name="Kautsar S.A."/>
            <person name="Yang D."/>
            <person name="Bader C.D."/>
            <person name="Teijaro C.N."/>
            <person name="Fluegel L."/>
            <person name="Davis C.M."/>
            <person name="Simpson J.R."/>
            <person name="Lauterbach L."/>
            <person name="Steele A.D."/>
            <person name="Gui C."/>
            <person name="Meng S."/>
            <person name="Li G."/>
            <person name="Viehrig K."/>
            <person name="Ye F."/>
            <person name="Su P."/>
            <person name="Kiefer A.F."/>
            <person name="Nichols A."/>
            <person name="Cepeda A.J."/>
            <person name="Yan W."/>
            <person name="Fan B."/>
            <person name="Jiang Y."/>
            <person name="Adhikari A."/>
            <person name="Zheng C.-J."/>
            <person name="Schuster L."/>
            <person name="Cowan T.M."/>
            <person name="Smanski M.J."/>
            <person name="Chevrette M.G."/>
            <person name="De Carvalho L.P.S."/>
            <person name="Shen B."/>
        </authorList>
    </citation>
    <scope>NUCLEOTIDE SEQUENCE [LARGE SCALE GENOMIC DNA]</scope>
    <source>
        <strain evidence="6 7">NPDC052360</strain>
    </source>
</reference>
<accession>A0ABV3KUY7</accession>
<dbReference type="RefSeq" id="WP_366504528.1">
    <property type="nucleotide sequence ID" value="NZ_JBFAUJ010000012.1"/>
</dbReference>
<feature type="region of interest" description="Disordered" evidence="3">
    <location>
        <begin position="1"/>
        <end position="32"/>
    </location>
</feature>
<keyword evidence="2" id="KW-0436">Ligase</keyword>
<comment type="caution">
    <text evidence="6">The sequence shown here is derived from an EMBL/GenBank/DDBJ whole genome shotgun (WGS) entry which is preliminary data.</text>
</comment>
<sequence>MTTTPAARHRTPPTTAPAARHGTPPRSATAAPAVWTSRAGVPFPDHVPRRLRRAWVAAALCPEADLYGLFTARVREHPGRQALVDDAGVLSYAALDTQVRRTADLLHRADLGAGDVVAIRLADGRDAVATELAVYALGAVALPVPPGMGDRALRALLTRSRAAGVVLGATPQEGAGIVEDLPHMRAVFVPDQGPADGNDRTHVRIRHVTDRRDGRTAAASERHAADGAGRRHRPVDHRPVDPYGPARILVSSGTEAEPKMVAYSHHALAGGRARYVRALHPAPSVPPRHLVLVPLASSFGSLGTPVTLAALGGTLIVQSAFDARGALRLIAEHRPTHLFAVPTMLRRIAELPPRPGEDTSSLLAVVSSGAALPEATAEACRRRFARPVVTVYGSSDGVNCHTVGESRPPGDSVGTPDPTVARIRITGEDGAPLPAGRTGHIEARGPMTPMCYVGAPELDARYRTADGWVRTGDLGRLDEYGRLHVVGRLKRIAVRGGLNISLAAVERALEGHPSVAEAVCVPVPDADLGERVCACVRPAPGAPVPALSDLTAHLLHQGLGRRQLPERLLLVEEMPLGPTGKICHRTLAERARNSRSAS</sequence>